<dbReference type="OrthoDB" id="965285at2"/>
<sequence length="110" mass="12861">MATTFKNQLSNIMRMAWIFVRKYGFTMSEGLKQAWLNAKLKKELGKRIVKFYFTKVNGEIREAYGTLASDKIPPVAGTDNRKRNDSVQVYFDTEKDEWRCFKIANLLRLA</sequence>
<organism evidence="1 2">
    <name type="scientific">Hallella bergensis DSM 17361</name>
    <dbReference type="NCBI Taxonomy" id="585502"/>
    <lineage>
        <taxon>Bacteria</taxon>
        <taxon>Pseudomonadati</taxon>
        <taxon>Bacteroidota</taxon>
        <taxon>Bacteroidia</taxon>
        <taxon>Bacteroidales</taxon>
        <taxon>Prevotellaceae</taxon>
        <taxon>Hallella</taxon>
    </lineage>
</organism>
<dbReference type="InterPro" id="IPR024401">
    <property type="entry name" value="WYL_prot"/>
</dbReference>
<dbReference type="Proteomes" id="UP000003160">
    <property type="component" value="Unassembled WGS sequence"/>
</dbReference>
<gene>
    <name evidence="1" type="ORF">HMPREF0645_2655</name>
</gene>
<proteinExistence type="predicted"/>
<protein>
    <recommendedName>
        <fullName evidence="3">DUF2693 domain-containing protein</fullName>
    </recommendedName>
</protein>
<reference evidence="1 2" key="1">
    <citation type="submission" date="2009-10" db="EMBL/GenBank/DDBJ databases">
        <authorList>
            <person name="Qin X."/>
            <person name="Bachman B."/>
            <person name="Battles P."/>
            <person name="Bell A."/>
            <person name="Bess C."/>
            <person name="Bickham C."/>
            <person name="Chaboub L."/>
            <person name="Chen D."/>
            <person name="Coyle M."/>
            <person name="Deiros D.R."/>
            <person name="Dinh H."/>
            <person name="Forbes L."/>
            <person name="Fowler G."/>
            <person name="Francisco L."/>
            <person name="Fu Q."/>
            <person name="Gubbala S."/>
            <person name="Hale W."/>
            <person name="Han Y."/>
            <person name="Hemphill L."/>
            <person name="Highlander S.K."/>
            <person name="Hirani K."/>
            <person name="Hogues M."/>
            <person name="Jackson L."/>
            <person name="Jakkamsetti A."/>
            <person name="Javaid M."/>
            <person name="Jiang H."/>
            <person name="Korchina V."/>
            <person name="Kovar C."/>
            <person name="Lara F."/>
            <person name="Lee S."/>
            <person name="Mata R."/>
            <person name="Mathew T."/>
            <person name="Moen C."/>
            <person name="Morales K."/>
            <person name="Munidasa M."/>
            <person name="Nazareth L."/>
            <person name="Ngo R."/>
            <person name="Nguyen L."/>
            <person name="Okwuonu G."/>
            <person name="Ongeri F."/>
            <person name="Patil S."/>
            <person name="Petrosino J."/>
            <person name="Pham C."/>
            <person name="Pham P."/>
            <person name="Pu L.-L."/>
            <person name="Puazo M."/>
            <person name="Raj R."/>
            <person name="Reid J."/>
            <person name="Rouhana J."/>
            <person name="Saada N."/>
            <person name="Shang Y."/>
            <person name="Simmons D."/>
            <person name="Thornton R."/>
            <person name="Warren J."/>
            <person name="Weissenberger G."/>
            <person name="Zhang J."/>
            <person name="Zhang L."/>
            <person name="Zhou C."/>
            <person name="Zhu D."/>
            <person name="Muzny D."/>
            <person name="Worley K."/>
            <person name="Gibbs R."/>
        </authorList>
    </citation>
    <scope>NUCLEOTIDE SEQUENCE [LARGE SCALE GENOMIC DNA]</scope>
    <source>
        <strain evidence="1 2">DSM 17361</strain>
    </source>
</reference>
<dbReference type="RefSeq" id="WP_007175050.1">
    <property type="nucleotide sequence ID" value="NZ_GG704783.1"/>
</dbReference>
<evidence type="ECO:0008006" key="3">
    <source>
        <dbReference type="Google" id="ProtNLM"/>
    </source>
</evidence>
<keyword evidence="2" id="KW-1185">Reference proteome</keyword>
<dbReference type="HOGENOM" id="CLU_173052_0_0_10"/>
<name>D1Q0C0_9BACT</name>
<accession>D1Q0C0</accession>
<dbReference type="Pfam" id="PF10902">
    <property type="entry name" value="WYL_2"/>
    <property type="match status" value="1"/>
</dbReference>
<dbReference type="eggNOG" id="ENOG5032XI3">
    <property type="taxonomic scope" value="Bacteria"/>
</dbReference>
<evidence type="ECO:0000313" key="2">
    <source>
        <dbReference type="Proteomes" id="UP000003160"/>
    </source>
</evidence>
<evidence type="ECO:0000313" key="1">
    <source>
        <dbReference type="EMBL" id="EFA42905.1"/>
    </source>
</evidence>
<comment type="caution">
    <text evidence="1">The sequence shown here is derived from an EMBL/GenBank/DDBJ whole genome shotgun (WGS) entry which is preliminary data.</text>
</comment>
<dbReference type="EMBL" id="ACKS01000108">
    <property type="protein sequence ID" value="EFA42905.1"/>
    <property type="molecule type" value="Genomic_DNA"/>
</dbReference>
<dbReference type="AlphaFoldDB" id="D1Q0C0"/>